<dbReference type="EMBL" id="WHVB01000023">
    <property type="protein sequence ID" value="KAF8471446.1"/>
    <property type="molecule type" value="Genomic_DNA"/>
</dbReference>
<feature type="domain" description="DUF6535" evidence="3">
    <location>
        <begin position="30"/>
        <end position="204"/>
    </location>
</feature>
<dbReference type="AlphaFoldDB" id="A0A9P5MQV6"/>
<feature type="transmembrane region" description="Helical" evidence="2">
    <location>
        <begin position="209"/>
        <end position="228"/>
    </location>
</feature>
<evidence type="ECO:0000313" key="5">
    <source>
        <dbReference type="Proteomes" id="UP000759537"/>
    </source>
</evidence>
<dbReference type="InterPro" id="IPR045338">
    <property type="entry name" value="DUF6535"/>
</dbReference>
<sequence length="471" mass="53553">MPRNRSKNGPGHRLIDMENPSAGSPNVFSIYSKMVEDDDDKRAERHQKDADGIVLFTGLFSAALSALLAVSIQDLRPDPQDKPTFYLENIYQLLADTNVSRAPTVVKPPPFSPPRYAIWVNSLWFSSLAISLTSALLATLLQQWARRYIKVTQPLGSPEKRARIRQYFFSGDDNLHFLLAADAVPTLLHLSVLLFFAGLLILLRNTNHTVFYVVVGWVGLCVMVYGYITVLPIVRPAIPHYAPLPSFAWQFYSEIQYLFAKLRSLISHKNVVHRPARLLKRLEDKAGEIVLGKSLELDAQILKSLLDTLVEDRTREEFFEAVSDFYSSWIQKDPNDFKDRLSQDFFFTKFKHSVNQFLDQTLSSDSISESTRSRRLLTCLNATDKVLGERVGRKITDRIINSEDWNDVPPSPAIWYILRRWRKSTDLRIAVIGSCIMARIIASPVSGQLDLRHPPVLRKATPIQGNPAIYL</sequence>
<evidence type="ECO:0000259" key="3">
    <source>
        <dbReference type="Pfam" id="PF20153"/>
    </source>
</evidence>
<evidence type="ECO:0000256" key="2">
    <source>
        <dbReference type="SAM" id="Phobius"/>
    </source>
</evidence>
<feature type="transmembrane region" description="Helical" evidence="2">
    <location>
        <begin position="52"/>
        <end position="72"/>
    </location>
</feature>
<dbReference type="Proteomes" id="UP000759537">
    <property type="component" value="Unassembled WGS sequence"/>
</dbReference>
<reference evidence="4" key="2">
    <citation type="journal article" date="2020" name="Nat. Commun.">
        <title>Large-scale genome sequencing of mycorrhizal fungi provides insights into the early evolution of symbiotic traits.</title>
        <authorList>
            <person name="Miyauchi S."/>
            <person name="Kiss E."/>
            <person name="Kuo A."/>
            <person name="Drula E."/>
            <person name="Kohler A."/>
            <person name="Sanchez-Garcia M."/>
            <person name="Morin E."/>
            <person name="Andreopoulos B."/>
            <person name="Barry K.W."/>
            <person name="Bonito G."/>
            <person name="Buee M."/>
            <person name="Carver A."/>
            <person name="Chen C."/>
            <person name="Cichocki N."/>
            <person name="Clum A."/>
            <person name="Culley D."/>
            <person name="Crous P.W."/>
            <person name="Fauchery L."/>
            <person name="Girlanda M."/>
            <person name="Hayes R.D."/>
            <person name="Keri Z."/>
            <person name="LaButti K."/>
            <person name="Lipzen A."/>
            <person name="Lombard V."/>
            <person name="Magnuson J."/>
            <person name="Maillard F."/>
            <person name="Murat C."/>
            <person name="Nolan M."/>
            <person name="Ohm R.A."/>
            <person name="Pangilinan J."/>
            <person name="Pereira M.F."/>
            <person name="Perotto S."/>
            <person name="Peter M."/>
            <person name="Pfister S."/>
            <person name="Riley R."/>
            <person name="Sitrit Y."/>
            <person name="Stielow J.B."/>
            <person name="Szollosi G."/>
            <person name="Zifcakova L."/>
            <person name="Stursova M."/>
            <person name="Spatafora J.W."/>
            <person name="Tedersoo L."/>
            <person name="Vaario L.M."/>
            <person name="Yamada A."/>
            <person name="Yan M."/>
            <person name="Wang P."/>
            <person name="Xu J."/>
            <person name="Bruns T."/>
            <person name="Baldrian P."/>
            <person name="Vilgalys R."/>
            <person name="Dunand C."/>
            <person name="Henrissat B."/>
            <person name="Grigoriev I.V."/>
            <person name="Hibbett D."/>
            <person name="Nagy L.G."/>
            <person name="Martin F.M."/>
        </authorList>
    </citation>
    <scope>NUCLEOTIDE SEQUENCE</scope>
    <source>
        <strain evidence="4">Prilba</strain>
    </source>
</reference>
<dbReference type="OrthoDB" id="3219854at2759"/>
<organism evidence="4 5">
    <name type="scientific">Russula ochroleuca</name>
    <dbReference type="NCBI Taxonomy" id="152965"/>
    <lineage>
        <taxon>Eukaryota</taxon>
        <taxon>Fungi</taxon>
        <taxon>Dikarya</taxon>
        <taxon>Basidiomycota</taxon>
        <taxon>Agaricomycotina</taxon>
        <taxon>Agaricomycetes</taxon>
        <taxon>Russulales</taxon>
        <taxon>Russulaceae</taxon>
        <taxon>Russula</taxon>
    </lineage>
</organism>
<keyword evidence="2" id="KW-0472">Membrane</keyword>
<comment type="caution">
    <text evidence="4">The sequence shown here is derived from an EMBL/GenBank/DDBJ whole genome shotgun (WGS) entry which is preliminary data.</text>
</comment>
<reference evidence="4" key="1">
    <citation type="submission" date="2019-10" db="EMBL/GenBank/DDBJ databases">
        <authorList>
            <consortium name="DOE Joint Genome Institute"/>
            <person name="Kuo A."/>
            <person name="Miyauchi S."/>
            <person name="Kiss E."/>
            <person name="Drula E."/>
            <person name="Kohler A."/>
            <person name="Sanchez-Garcia M."/>
            <person name="Andreopoulos B."/>
            <person name="Barry K.W."/>
            <person name="Bonito G."/>
            <person name="Buee M."/>
            <person name="Carver A."/>
            <person name="Chen C."/>
            <person name="Cichocki N."/>
            <person name="Clum A."/>
            <person name="Culley D."/>
            <person name="Crous P.W."/>
            <person name="Fauchery L."/>
            <person name="Girlanda M."/>
            <person name="Hayes R."/>
            <person name="Keri Z."/>
            <person name="LaButti K."/>
            <person name="Lipzen A."/>
            <person name="Lombard V."/>
            <person name="Magnuson J."/>
            <person name="Maillard F."/>
            <person name="Morin E."/>
            <person name="Murat C."/>
            <person name="Nolan M."/>
            <person name="Ohm R."/>
            <person name="Pangilinan J."/>
            <person name="Pereira M."/>
            <person name="Perotto S."/>
            <person name="Peter M."/>
            <person name="Riley R."/>
            <person name="Sitrit Y."/>
            <person name="Stielow B."/>
            <person name="Szollosi G."/>
            <person name="Zifcakova L."/>
            <person name="Stursova M."/>
            <person name="Spatafora J.W."/>
            <person name="Tedersoo L."/>
            <person name="Vaario L.-M."/>
            <person name="Yamada A."/>
            <person name="Yan M."/>
            <person name="Wang P."/>
            <person name="Xu J."/>
            <person name="Bruns T."/>
            <person name="Baldrian P."/>
            <person name="Vilgalys R."/>
            <person name="Henrissat B."/>
            <person name="Grigoriev I.V."/>
            <person name="Hibbett D."/>
            <person name="Nagy L.G."/>
            <person name="Martin F.M."/>
        </authorList>
    </citation>
    <scope>NUCLEOTIDE SEQUENCE</scope>
    <source>
        <strain evidence="4">Prilba</strain>
    </source>
</reference>
<dbReference type="Pfam" id="PF20153">
    <property type="entry name" value="DUF6535"/>
    <property type="match status" value="1"/>
</dbReference>
<protein>
    <recommendedName>
        <fullName evidence="3">DUF6535 domain-containing protein</fullName>
    </recommendedName>
</protein>
<feature type="transmembrane region" description="Helical" evidence="2">
    <location>
        <begin position="175"/>
        <end position="203"/>
    </location>
</feature>
<keyword evidence="5" id="KW-1185">Reference proteome</keyword>
<gene>
    <name evidence="4" type="ORF">DFH94DRAFT_847410</name>
</gene>
<accession>A0A9P5MQV6</accession>
<proteinExistence type="predicted"/>
<evidence type="ECO:0000313" key="4">
    <source>
        <dbReference type="EMBL" id="KAF8471446.1"/>
    </source>
</evidence>
<evidence type="ECO:0000256" key="1">
    <source>
        <dbReference type="SAM" id="MobiDB-lite"/>
    </source>
</evidence>
<keyword evidence="2" id="KW-1133">Transmembrane helix</keyword>
<name>A0A9P5MQV6_9AGAM</name>
<feature type="region of interest" description="Disordered" evidence="1">
    <location>
        <begin position="1"/>
        <end position="24"/>
    </location>
</feature>
<feature type="transmembrane region" description="Helical" evidence="2">
    <location>
        <begin position="116"/>
        <end position="141"/>
    </location>
</feature>
<keyword evidence="2" id="KW-0812">Transmembrane</keyword>